<keyword evidence="4" id="KW-1185">Reference proteome</keyword>
<feature type="compositionally biased region" description="Basic and acidic residues" evidence="1">
    <location>
        <begin position="200"/>
        <end position="212"/>
    </location>
</feature>
<feature type="compositionally biased region" description="Low complexity" evidence="1">
    <location>
        <begin position="180"/>
        <end position="196"/>
    </location>
</feature>
<reference evidence="3 4" key="1">
    <citation type="submission" date="2016-07" db="EMBL/GenBank/DDBJ databases">
        <title>Pervasive Adenine N6-methylation of Active Genes in Fungi.</title>
        <authorList>
            <consortium name="DOE Joint Genome Institute"/>
            <person name="Mondo S.J."/>
            <person name="Dannebaum R.O."/>
            <person name="Kuo R.C."/>
            <person name="Labutti K."/>
            <person name="Haridas S."/>
            <person name="Kuo A."/>
            <person name="Salamov A."/>
            <person name="Ahrendt S.R."/>
            <person name="Lipzen A."/>
            <person name="Sullivan W."/>
            <person name="Andreopoulos W.B."/>
            <person name="Clum A."/>
            <person name="Lindquist E."/>
            <person name="Daum C."/>
            <person name="Ramamoorthy G.K."/>
            <person name="Gryganskyi A."/>
            <person name="Culley D."/>
            <person name="Magnuson J.K."/>
            <person name="James T.Y."/>
            <person name="O'Malley M.A."/>
            <person name="Stajich J.E."/>
            <person name="Spatafora J.W."/>
            <person name="Visel A."/>
            <person name="Grigoriev I.V."/>
        </authorList>
    </citation>
    <scope>NUCLEOTIDE SEQUENCE [LARGE SCALE GENOMIC DNA]</scope>
    <source>
        <strain evidence="3 4">PL171</strain>
    </source>
</reference>
<organism evidence="3 4">
    <name type="scientific">Catenaria anguillulae PL171</name>
    <dbReference type="NCBI Taxonomy" id="765915"/>
    <lineage>
        <taxon>Eukaryota</taxon>
        <taxon>Fungi</taxon>
        <taxon>Fungi incertae sedis</taxon>
        <taxon>Blastocladiomycota</taxon>
        <taxon>Blastocladiomycetes</taxon>
        <taxon>Blastocladiales</taxon>
        <taxon>Catenariaceae</taxon>
        <taxon>Catenaria</taxon>
    </lineage>
</organism>
<comment type="caution">
    <text evidence="3">The sequence shown here is derived from an EMBL/GenBank/DDBJ whole genome shotgun (WGS) entry which is preliminary data.</text>
</comment>
<feature type="transmembrane region" description="Helical" evidence="2">
    <location>
        <begin position="107"/>
        <end position="130"/>
    </location>
</feature>
<evidence type="ECO:0000313" key="4">
    <source>
        <dbReference type="Proteomes" id="UP000193411"/>
    </source>
</evidence>
<feature type="compositionally biased region" description="Polar residues" evidence="1">
    <location>
        <begin position="250"/>
        <end position="264"/>
    </location>
</feature>
<feature type="region of interest" description="Disordered" evidence="1">
    <location>
        <begin position="180"/>
        <end position="330"/>
    </location>
</feature>
<proteinExistence type="predicted"/>
<keyword evidence="2" id="KW-0472">Membrane</keyword>
<feature type="region of interest" description="Disordered" evidence="1">
    <location>
        <begin position="381"/>
        <end position="505"/>
    </location>
</feature>
<keyword evidence="2" id="KW-0812">Transmembrane</keyword>
<evidence type="ECO:0000256" key="2">
    <source>
        <dbReference type="SAM" id="Phobius"/>
    </source>
</evidence>
<accession>A0A1Y2HCE2</accession>
<evidence type="ECO:0000313" key="3">
    <source>
        <dbReference type="EMBL" id="ORZ31591.1"/>
    </source>
</evidence>
<protein>
    <submittedName>
        <fullName evidence="3">Uncharacterized protein</fullName>
    </submittedName>
</protein>
<evidence type="ECO:0000256" key="1">
    <source>
        <dbReference type="SAM" id="MobiDB-lite"/>
    </source>
</evidence>
<feature type="transmembrane region" description="Helical" evidence="2">
    <location>
        <begin position="6"/>
        <end position="25"/>
    </location>
</feature>
<dbReference type="OrthoDB" id="5586086at2759"/>
<dbReference type="EMBL" id="MCFL01000058">
    <property type="protein sequence ID" value="ORZ31591.1"/>
    <property type="molecule type" value="Genomic_DNA"/>
</dbReference>
<dbReference type="AlphaFoldDB" id="A0A1Y2HCE2"/>
<feature type="compositionally biased region" description="Basic and acidic residues" evidence="1">
    <location>
        <begin position="239"/>
        <end position="249"/>
    </location>
</feature>
<sequence length="517" mass="57037">MTLGMVIAAVVAAMVILVSFFYAGVASKAAGDAFLASNPRATVAQLRKVLTANTPIWPSQLWQLHLAVGLPLVHAVDVVLNCFFYSVASHIWSQTFLSVRKLTPARWMALSWPLILSIVLHINFLFLTLLQRTALRSWSLGYVVELGQLTTVLDWYIFYTQTLPMMDGLSVAKVTLPATSKTADSSSSSGGAPNKSVATVDKKSKEARDRSRSRSRSRSRPRTMTMYTKTYAPPTVARSHKDGHSRDQSARSSYIDITSPTDHVNQYPPMPVASSPTGSRFATGHQGPRPTAARRDQLTIETHHTHRPRRPSRQRNDHLSPHPTSPAATYSNIGTELSQQALEALPPTSCSHLAIPPDMYSPPASPLVGGHVQSSDYARYHASGASRVRRRSRTGLDVDEAGVRGGDDRTTIVMDDPGPAGDAYGTRQAPRSRSQSATRHHHHLPIASQYQQRRPSADNHGYVASRRHQMPLPPLSPVVEQRTSPVSAHAHGPAPPRRRHGEYEESYHKVLRERWET</sequence>
<gene>
    <name evidence="3" type="ORF">BCR44DRAFT_1442069</name>
</gene>
<keyword evidence="2" id="KW-1133">Transmembrane helix</keyword>
<name>A0A1Y2HCE2_9FUNG</name>
<feature type="compositionally biased region" description="Basic residues" evidence="1">
    <location>
        <begin position="304"/>
        <end position="313"/>
    </location>
</feature>
<dbReference type="Proteomes" id="UP000193411">
    <property type="component" value="Unassembled WGS sequence"/>
</dbReference>
<feature type="compositionally biased region" description="Basic and acidic residues" evidence="1">
    <location>
        <begin position="401"/>
        <end position="410"/>
    </location>
</feature>
<feature type="compositionally biased region" description="Basic and acidic residues" evidence="1">
    <location>
        <begin position="293"/>
        <end position="303"/>
    </location>
</feature>
<feature type="transmembrane region" description="Helical" evidence="2">
    <location>
        <begin position="66"/>
        <end position="87"/>
    </location>
</feature>